<reference evidence="2" key="1">
    <citation type="submission" date="2020-11" db="EMBL/GenBank/DDBJ databases">
        <authorList>
            <consortium name="DOE Joint Genome Institute"/>
            <person name="Ahrendt S."/>
            <person name="Riley R."/>
            <person name="Andreopoulos W."/>
            <person name="Labutti K."/>
            <person name="Pangilinan J."/>
            <person name="Ruiz-Duenas F.J."/>
            <person name="Barrasa J.M."/>
            <person name="Sanchez-Garcia M."/>
            <person name="Camarero S."/>
            <person name="Miyauchi S."/>
            <person name="Serrano A."/>
            <person name="Linde D."/>
            <person name="Babiker R."/>
            <person name="Drula E."/>
            <person name="Ayuso-Fernandez I."/>
            <person name="Pacheco R."/>
            <person name="Padilla G."/>
            <person name="Ferreira P."/>
            <person name="Barriuso J."/>
            <person name="Kellner H."/>
            <person name="Castanera R."/>
            <person name="Alfaro M."/>
            <person name="Ramirez L."/>
            <person name="Pisabarro A.G."/>
            <person name="Kuo A."/>
            <person name="Tritt A."/>
            <person name="Lipzen A."/>
            <person name="He G."/>
            <person name="Yan M."/>
            <person name="Ng V."/>
            <person name="Cullen D."/>
            <person name="Martin F."/>
            <person name="Rosso M.-N."/>
            <person name="Henrissat B."/>
            <person name="Hibbett D."/>
            <person name="Martinez A.T."/>
            <person name="Grigoriev I.V."/>
        </authorList>
    </citation>
    <scope>NUCLEOTIDE SEQUENCE</scope>
    <source>
        <strain evidence="2">CBS 247.69</strain>
    </source>
</reference>
<sequence length="75" mass="8963">MRLSYYRHSRNTHFHSDSQKPEADENTSFIGRASFHILRWSFLLLRWDVSTLMEVDVLFEHYTSALQSPEAFQEV</sequence>
<organism evidence="2 3">
    <name type="scientific">Collybia nuda</name>
    <dbReference type="NCBI Taxonomy" id="64659"/>
    <lineage>
        <taxon>Eukaryota</taxon>
        <taxon>Fungi</taxon>
        <taxon>Dikarya</taxon>
        <taxon>Basidiomycota</taxon>
        <taxon>Agaricomycotina</taxon>
        <taxon>Agaricomycetes</taxon>
        <taxon>Agaricomycetidae</taxon>
        <taxon>Agaricales</taxon>
        <taxon>Tricholomatineae</taxon>
        <taxon>Clitocybaceae</taxon>
        <taxon>Collybia</taxon>
    </lineage>
</organism>
<accession>A0A9P5YDP5</accession>
<gene>
    <name evidence="2" type="ORF">BDZ94DRAFT_1250190</name>
</gene>
<feature type="compositionally biased region" description="Basic and acidic residues" evidence="1">
    <location>
        <begin position="14"/>
        <end position="23"/>
    </location>
</feature>
<dbReference type="AlphaFoldDB" id="A0A9P5YDP5"/>
<name>A0A9P5YDP5_9AGAR</name>
<dbReference type="Proteomes" id="UP000807353">
    <property type="component" value="Unassembled WGS sequence"/>
</dbReference>
<evidence type="ECO:0000313" key="2">
    <source>
        <dbReference type="EMBL" id="KAF9466962.1"/>
    </source>
</evidence>
<evidence type="ECO:0000313" key="3">
    <source>
        <dbReference type="Proteomes" id="UP000807353"/>
    </source>
</evidence>
<feature type="region of interest" description="Disordered" evidence="1">
    <location>
        <begin position="1"/>
        <end position="23"/>
    </location>
</feature>
<comment type="caution">
    <text evidence="2">The sequence shown here is derived from an EMBL/GenBank/DDBJ whole genome shotgun (WGS) entry which is preliminary data.</text>
</comment>
<proteinExistence type="predicted"/>
<dbReference type="EMBL" id="MU150239">
    <property type="protein sequence ID" value="KAF9466962.1"/>
    <property type="molecule type" value="Genomic_DNA"/>
</dbReference>
<protein>
    <submittedName>
        <fullName evidence="2">Uncharacterized protein</fullName>
    </submittedName>
</protein>
<feature type="compositionally biased region" description="Basic residues" evidence="1">
    <location>
        <begin position="1"/>
        <end position="13"/>
    </location>
</feature>
<evidence type="ECO:0000256" key="1">
    <source>
        <dbReference type="SAM" id="MobiDB-lite"/>
    </source>
</evidence>
<keyword evidence="3" id="KW-1185">Reference proteome</keyword>